<dbReference type="AlphaFoldDB" id="A0A8H6VEX4"/>
<feature type="compositionally biased region" description="Basic and acidic residues" evidence="2">
    <location>
        <begin position="798"/>
        <end position="808"/>
    </location>
</feature>
<dbReference type="PROSITE" id="PS50330">
    <property type="entry name" value="UIM"/>
    <property type="match status" value="1"/>
</dbReference>
<dbReference type="GO" id="GO:0016579">
    <property type="term" value="P:protein deubiquitination"/>
    <property type="evidence" value="ECO:0007669"/>
    <property type="project" value="TreeGrafter"/>
</dbReference>
<comment type="caution">
    <text evidence="3">The sequence shown here is derived from an EMBL/GenBank/DDBJ whole genome shotgun (WGS) entry which is preliminary data.</text>
</comment>
<feature type="region of interest" description="Disordered" evidence="2">
    <location>
        <begin position="784"/>
        <end position="814"/>
    </location>
</feature>
<evidence type="ECO:0000313" key="3">
    <source>
        <dbReference type="EMBL" id="KAF7185654.1"/>
    </source>
</evidence>
<dbReference type="PANTHER" id="PTHR39597">
    <property type="entry name" value="UBA DOMAIN-CONTAINING PROTEIN RUP1"/>
    <property type="match status" value="1"/>
</dbReference>
<proteinExistence type="predicted"/>
<reference evidence="3" key="1">
    <citation type="submission" date="2020-04" db="EMBL/GenBank/DDBJ databases">
        <title>Draft genome resource of the tomato pathogen Pseudocercospora fuligena.</title>
        <authorList>
            <person name="Zaccaron A."/>
        </authorList>
    </citation>
    <scope>NUCLEOTIDE SEQUENCE</scope>
    <source>
        <strain evidence="3">PF001</strain>
    </source>
</reference>
<dbReference type="InterPro" id="IPR055335">
    <property type="entry name" value="Ucp6/RUP1"/>
</dbReference>
<evidence type="ECO:0000256" key="1">
    <source>
        <dbReference type="SAM" id="Coils"/>
    </source>
</evidence>
<dbReference type="EMBL" id="JABCIY010000313">
    <property type="protein sequence ID" value="KAF7185654.1"/>
    <property type="molecule type" value="Genomic_DNA"/>
</dbReference>
<dbReference type="Proteomes" id="UP000660729">
    <property type="component" value="Unassembled WGS sequence"/>
</dbReference>
<dbReference type="GO" id="GO:0005829">
    <property type="term" value="C:cytosol"/>
    <property type="evidence" value="ECO:0007669"/>
    <property type="project" value="TreeGrafter"/>
</dbReference>
<keyword evidence="1" id="KW-0175">Coiled coil</keyword>
<dbReference type="PANTHER" id="PTHR39597:SF1">
    <property type="entry name" value="UBA DOMAIN-CONTAINING PROTEIN RUP1"/>
    <property type="match status" value="1"/>
</dbReference>
<feature type="region of interest" description="Disordered" evidence="2">
    <location>
        <begin position="1"/>
        <end position="27"/>
    </location>
</feature>
<organism evidence="3 4">
    <name type="scientific">Pseudocercospora fuligena</name>
    <dbReference type="NCBI Taxonomy" id="685502"/>
    <lineage>
        <taxon>Eukaryota</taxon>
        <taxon>Fungi</taxon>
        <taxon>Dikarya</taxon>
        <taxon>Ascomycota</taxon>
        <taxon>Pezizomycotina</taxon>
        <taxon>Dothideomycetes</taxon>
        <taxon>Dothideomycetidae</taxon>
        <taxon>Mycosphaerellales</taxon>
        <taxon>Mycosphaerellaceae</taxon>
        <taxon>Pseudocercospora</taxon>
    </lineage>
</organism>
<dbReference type="InterPro" id="IPR003903">
    <property type="entry name" value="UIM_dom"/>
</dbReference>
<evidence type="ECO:0008006" key="5">
    <source>
        <dbReference type="Google" id="ProtNLM"/>
    </source>
</evidence>
<feature type="region of interest" description="Disordered" evidence="2">
    <location>
        <begin position="126"/>
        <end position="177"/>
    </location>
</feature>
<accession>A0A8H6VEX4</accession>
<dbReference type="Pfam" id="PF14555">
    <property type="entry name" value="UBA_4"/>
    <property type="match status" value="1"/>
</dbReference>
<feature type="region of interest" description="Disordered" evidence="2">
    <location>
        <begin position="860"/>
        <end position="902"/>
    </location>
</feature>
<feature type="compositionally biased region" description="Basic residues" evidence="2">
    <location>
        <begin position="16"/>
        <end position="27"/>
    </location>
</feature>
<feature type="coiled-coil region" evidence="1">
    <location>
        <begin position="590"/>
        <end position="624"/>
    </location>
</feature>
<sequence length="902" mass="99972">MAFGSGNSNNNNPKTKGIHKQYGKRQLKRKVQSDITWQELDLDFTQMPSSSFLPSHHQPERLVPKSQREATSMVVEPTAEQVEQIVNITGADENTARRFLRVKQCNLDQAVNALFDGDDINSLEQSTTWDEGPFNADRDGNANLHPLGASAAPTRGPSPAPSLGISNPKNKSDEDDELQRALALSRGDLDMPKSYDFQQQETGTVSANGTEQKFGPATKKEYDMRNWALVTTSAAATEVVPDVPVHQRKQGNHEPAWYPPLLKHLPDGDYTPNFITIGHAIPKVREAFLLREHLAANYGFDQNWWTGTSINAEGGKIVHLEDNSAVDPDVDKYNEFIEEVQRLTAFLDASDRVYASTNALTQTALIKNSDMRTGLPSGSLLELFLQSWVAAAKSKYPEDRHADIAGLFTTVVGTDNKAGMRTPELTLVDLETNTKDEEGQGQDIHELLDQLLWDTDPNETEMTNNYIERPADVIVLRVQQKNSSNSKSGVSNVPATLQLDKYLKENVPATQELRQQMMLGKKRVAKIEEIEKKLTTWQHPTKSAQIDTKAMLTHTLGHFSGQNRKDADKADRTNNASLEAHEPEHYPAITSKLEEVIASIDEKLEKLAAEKDRMRKAISEMSKQSPPGLEGAEVEHNYTLRGVATKPNITYVLRHKTSEEIQHEQANGEQTMPDADRTTPPGMQWWRLDYTVTGQSAKIVRSKMDDDTVLHAAEAEHNSVLLVYADDDANDVDVNIEELPEPLQTFIEHDNAALEKDLKKGVQNEPPPTYDAVNWDDIQTARASIERDDDQDSTRVNTDNHDVSHIEDFPDYGGSSRSTIPIGYDKGLDPAPVDIVLDSNEDLLGVGDGAKDVEMVEKSHPPLVPMHGSDADMGGVESQDAGVGGNEGAMSMHVEEKERKGG</sequence>
<dbReference type="GO" id="GO:0005634">
    <property type="term" value="C:nucleus"/>
    <property type="evidence" value="ECO:0007669"/>
    <property type="project" value="TreeGrafter"/>
</dbReference>
<gene>
    <name evidence="3" type="ORF">HII31_12995</name>
</gene>
<dbReference type="SUPFAM" id="SSF46934">
    <property type="entry name" value="UBA-like"/>
    <property type="match status" value="1"/>
</dbReference>
<dbReference type="OrthoDB" id="4489171at2759"/>
<feature type="compositionally biased region" description="Polar residues" evidence="2">
    <location>
        <begin position="1"/>
        <end position="14"/>
    </location>
</feature>
<dbReference type="CDD" id="cd14273">
    <property type="entry name" value="UBA_TAP-C_like"/>
    <property type="match status" value="1"/>
</dbReference>
<feature type="compositionally biased region" description="Basic and acidic residues" evidence="2">
    <location>
        <begin position="893"/>
        <end position="902"/>
    </location>
</feature>
<protein>
    <recommendedName>
        <fullName evidence="5">UBA domain-containing protein</fullName>
    </recommendedName>
</protein>
<name>A0A8H6VEX4_9PEZI</name>
<dbReference type="InterPro" id="IPR009060">
    <property type="entry name" value="UBA-like_sf"/>
</dbReference>
<keyword evidence="4" id="KW-1185">Reference proteome</keyword>
<evidence type="ECO:0000256" key="2">
    <source>
        <dbReference type="SAM" id="MobiDB-lite"/>
    </source>
</evidence>
<dbReference type="Gene3D" id="1.10.8.10">
    <property type="entry name" value="DNA helicase RuvA subunit, C-terminal domain"/>
    <property type="match status" value="1"/>
</dbReference>
<evidence type="ECO:0000313" key="4">
    <source>
        <dbReference type="Proteomes" id="UP000660729"/>
    </source>
</evidence>